<proteinExistence type="inferred from homology"/>
<dbReference type="Proteomes" id="UP000199315">
    <property type="component" value="Unassembled WGS sequence"/>
</dbReference>
<evidence type="ECO:0000256" key="1">
    <source>
        <dbReference type="ARBA" id="ARBA00004141"/>
    </source>
</evidence>
<gene>
    <name evidence="7" type="ORF">SAMN05421730_1001465</name>
</gene>
<dbReference type="GO" id="GO:0015499">
    <property type="term" value="F:formate transmembrane transporter activity"/>
    <property type="evidence" value="ECO:0007669"/>
    <property type="project" value="TreeGrafter"/>
</dbReference>
<dbReference type="PANTHER" id="PTHR30520:SF8">
    <property type="entry name" value="NITRITE TRANSPORTER NIRC"/>
    <property type="match status" value="1"/>
</dbReference>
<evidence type="ECO:0000256" key="4">
    <source>
        <dbReference type="ARBA" id="ARBA00023136"/>
    </source>
</evidence>
<comment type="subcellular location">
    <subcellularLocation>
        <location evidence="1">Membrane</location>
        <topology evidence="1">Multi-pass membrane protein</topology>
    </subcellularLocation>
</comment>
<keyword evidence="8" id="KW-1185">Reference proteome</keyword>
<reference evidence="7 8" key="1">
    <citation type="submission" date="2016-09" db="EMBL/GenBank/DDBJ databases">
        <authorList>
            <person name="Capua I."/>
            <person name="De Benedictis P."/>
            <person name="Joannis T."/>
            <person name="Lombin L.H."/>
            <person name="Cattoli G."/>
        </authorList>
    </citation>
    <scope>NUCLEOTIDE SEQUENCE [LARGE SCALE GENOMIC DNA]</scope>
    <source>
        <strain evidence="7 8">GluBS11</strain>
    </source>
</reference>
<keyword evidence="2 6" id="KW-0812">Transmembrane</keyword>
<dbReference type="GO" id="GO:0005886">
    <property type="term" value="C:plasma membrane"/>
    <property type="evidence" value="ECO:0007669"/>
    <property type="project" value="TreeGrafter"/>
</dbReference>
<evidence type="ECO:0000313" key="8">
    <source>
        <dbReference type="Proteomes" id="UP000199315"/>
    </source>
</evidence>
<dbReference type="EMBL" id="FMKA01000001">
    <property type="protein sequence ID" value="SCP95302.1"/>
    <property type="molecule type" value="Genomic_DNA"/>
</dbReference>
<dbReference type="Pfam" id="PF01226">
    <property type="entry name" value="Form_Nir_trans"/>
    <property type="match status" value="1"/>
</dbReference>
<evidence type="ECO:0000256" key="3">
    <source>
        <dbReference type="ARBA" id="ARBA00022989"/>
    </source>
</evidence>
<evidence type="ECO:0000256" key="2">
    <source>
        <dbReference type="ARBA" id="ARBA00022692"/>
    </source>
</evidence>
<dbReference type="InterPro" id="IPR023271">
    <property type="entry name" value="Aquaporin-like"/>
</dbReference>
<dbReference type="InterPro" id="IPR024002">
    <property type="entry name" value="For/NO2_transpt_CS"/>
</dbReference>
<feature type="transmembrane region" description="Helical" evidence="6">
    <location>
        <begin position="60"/>
        <end position="81"/>
    </location>
</feature>
<dbReference type="InterPro" id="IPR000292">
    <property type="entry name" value="For/NO2_transpt"/>
</dbReference>
<sequence length="255" mass="26911">MYNEEFAALTQAAKSKTAFLKNNPTGYLLASMLAGAYIGFGILLIFTIGGMLNGQPYVKIVMGCSFGIALSLVLIAGAELFTGNNLVIAGGVMGRTVSMKDALILLLACYVGNWIGSILLAFAFAGAGFATGATGEFIAATGAAKMGIDLVPLFLRAVLCNILVCLGTWCGFRCKSESGKLIMIFWCLFAFITSGFEHSIANMTLLTVALIAPFDAGVSMGGYFYNILTVTLGNMFGGIVCLAIPYFLISRKKEV</sequence>
<dbReference type="PROSITE" id="PS01005">
    <property type="entry name" value="FORMATE_NITRITE_TP_1"/>
    <property type="match status" value="1"/>
</dbReference>
<feature type="transmembrane region" description="Helical" evidence="6">
    <location>
        <begin position="184"/>
        <end position="211"/>
    </location>
</feature>
<dbReference type="AlphaFoldDB" id="A0A1D3TPG4"/>
<feature type="transmembrane region" description="Helical" evidence="6">
    <location>
        <begin position="223"/>
        <end position="249"/>
    </location>
</feature>
<evidence type="ECO:0000313" key="7">
    <source>
        <dbReference type="EMBL" id="SCP95302.1"/>
    </source>
</evidence>
<dbReference type="RefSeq" id="WP_091229449.1">
    <property type="nucleotide sequence ID" value="NZ_FMKA01000001.1"/>
</dbReference>
<dbReference type="OrthoDB" id="9786493at2"/>
<keyword evidence="3 6" id="KW-1133">Transmembrane helix</keyword>
<keyword evidence="4 6" id="KW-0472">Membrane</keyword>
<feature type="transmembrane region" description="Helical" evidence="6">
    <location>
        <begin position="102"/>
        <end position="130"/>
    </location>
</feature>
<evidence type="ECO:0000256" key="5">
    <source>
        <dbReference type="ARBA" id="ARBA00049660"/>
    </source>
</evidence>
<name>A0A1D3TPG4_9FIRM</name>
<comment type="similarity">
    <text evidence="5">Belongs to the FNT transporter (TC 1.A.16) family.</text>
</comment>
<feature type="transmembrane region" description="Helical" evidence="6">
    <location>
        <begin position="150"/>
        <end position="172"/>
    </location>
</feature>
<protein>
    <submittedName>
        <fullName evidence="7">Nitrite transporter NirC</fullName>
    </submittedName>
</protein>
<dbReference type="Gene3D" id="1.20.1080.10">
    <property type="entry name" value="Glycerol uptake facilitator protein"/>
    <property type="match status" value="1"/>
</dbReference>
<dbReference type="PANTHER" id="PTHR30520">
    <property type="entry name" value="FORMATE TRANSPORTER-RELATED"/>
    <property type="match status" value="1"/>
</dbReference>
<feature type="transmembrane region" description="Helical" evidence="6">
    <location>
        <begin position="26"/>
        <end position="48"/>
    </location>
</feature>
<evidence type="ECO:0000256" key="6">
    <source>
        <dbReference type="SAM" id="Phobius"/>
    </source>
</evidence>
<accession>A0A1D3TPG4</accession>
<dbReference type="STRING" id="1619234.SAMN05421730_1001465"/>
<organism evidence="7 8">
    <name type="scientific">Anaerobium acetethylicum</name>
    <dbReference type="NCBI Taxonomy" id="1619234"/>
    <lineage>
        <taxon>Bacteria</taxon>
        <taxon>Bacillati</taxon>
        <taxon>Bacillota</taxon>
        <taxon>Clostridia</taxon>
        <taxon>Lachnospirales</taxon>
        <taxon>Lachnospiraceae</taxon>
        <taxon>Anaerobium</taxon>
    </lineage>
</organism>